<comment type="caution">
    <text evidence="6">The sequence shown here is derived from an EMBL/GenBank/DDBJ whole genome shotgun (WGS) entry which is preliminary data.</text>
</comment>
<dbReference type="Gene3D" id="3.90.700.10">
    <property type="entry name" value="Succinate dehydrogenase/fumarate reductase flavoprotein, catalytic domain"/>
    <property type="match status" value="1"/>
</dbReference>
<dbReference type="RefSeq" id="WP_188979755.1">
    <property type="nucleotide sequence ID" value="NZ_BMPG01000003.1"/>
</dbReference>
<dbReference type="Pfam" id="PF00890">
    <property type="entry name" value="FAD_binding_2"/>
    <property type="match status" value="1"/>
</dbReference>
<evidence type="ECO:0000313" key="6">
    <source>
        <dbReference type="EMBL" id="GGL67550.1"/>
    </source>
</evidence>
<evidence type="ECO:0000256" key="2">
    <source>
        <dbReference type="ARBA" id="ARBA00022630"/>
    </source>
</evidence>
<keyword evidence="4" id="KW-0560">Oxidoreductase</keyword>
<dbReference type="Proteomes" id="UP000607197">
    <property type="component" value="Unassembled WGS sequence"/>
</dbReference>
<sequence length="471" mass="49529">MVEQAERSGERVVSVADVSFDVETDVLVAGGGGTGLVAALAASENPDLTVTVLEKSPDVGGNTSLSTGMVPAAGTRLQREAGIEESPADMARDILEKNDYTADEAMVRRLCAESADLVHWLVDDWDVSLSLVDDFKYPKHSEYRMHAPPGRNGANLVAELRARVEETPNVELLTNTPVTTLVADDAGVVGVVAGDRRSEAIAAEKVILATDGFGGNREMITEWCPEIEDAVYFGADGNTGDGIRWGAALGGELACMDAYQGHATVASGQLSTYAVVMNGGVLVNERGERFGDESAGYSAFAVDVLRQPGGHAFELFDERIFERLRGEFDDFDEAVESGVYHEAESVEALAETLGFDADAAAEAVERYNAAAAAGEPDETGREDGVHALEAPFYGAKVTGALFHTQGGLVVDEDARVLREDGTVVENLYAGGGTACGISGHGPGGYLSGNGLTTALGFGRLAGVDARERCRN</sequence>
<dbReference type="PANTHER" id="PTHR43400:SF7">
    <property type="entry name" value="FAD-DEPENDENT OXIDOREDUCTASE 2 FAD BINDING DOMAIN-CONTAINING PROTEIN"/>
    <property type="match status" value="1"/>
</dbReference>
<evidence type="ECO:0000256" key="4">
    <source>
        <dbReference type="ARBA" id="ARBA00023002"/>
    </source>
</evidence>
<evidence type="ECO:0000256" key="3">
    <source>
        <dbReference type="ARBA" id="ARBA00022827"/>
    </source>
</evidence>
<feature type="domain" description="FAD-dependent oxidoreductase 2 FAD-binding" evidence="5">
    <location>
        <begin position="25"/>
        <end position="439"/>
    </location>
</feature>
<evidence type="ECO:0000313" key="7">
    <source>
        <dbReference type="Proteomes" id="UP000607197"/>
    </source>
</evidence>
<dbReference type="SUPFAM" id="SSF51905">
    <property type="entry name" value="FAD/NAD(P)-binding domain"/>
    <property type="match status" value="1"/>
</dbReference>
<reference evidence="6" key="2">
    <citation type="submission" date="2020-09" db="EMBL/GenBank/DDBJ databases">
        <authorList>
            <person name="Sun Q."/>
            <person name="Ohkuma M."/>
        </authorList>
    </citation>
    <scope>NUCLEOTIDE SEQUENCE</scope>
    <source>
        <strain evidence="6">JCM 19596</strain>
    </source>
</reference>
<keyword evidence="3" id="KW-0274">FAD</keyword>
<dbReference type="InterPro" id="IPR027477">
    <property type="entry name" value="Succ_DH/fumarate_Rdtase_cat_sf"/>
</dbReference>
<dbReference type="EMBL" id="BMPG01000003">
    <property type="protein sequence ID" value="GGL67550.1"/>
    <property type="molecule type" value="Genomic_DNA"/>
</dbReference>
<protein>
    <submittedName>
        <fullName evidence="6">Fumarate reductase flavoprotein subunit</fullName>
    </submittedName>
</protein>
<dbReference type="InterPro" id="IPR036188">
    <property type="entry name" value="FAD/NAD-bd_sf"/>
</dbReference>
<dbReference type="GO" id="GO:0016491">
    <property type="term" value="F:oxidoreductase activity"/>
    <property type="evidence" value="ECO:0007669"/>
    <property type="project" value="UniProtKB-KW"/>
</dbReference>
<reference evidence="6" key="1">
    <citation type="journal article" date="2014" name="Int. J. Syst. Evol. Microbiol.">
        <title>Complete genome sequence of Corynebacterium casei LMG S-19264T (=DSM 44701T), isolated from a smear-ripened cheese.</title>
        <authorList>
            <consortium name="US DOE Joint Genome Institute (JGI-PGF)"/>
            <person name="Walter F."/>
            <person name="Albersmeier A."/>
            <person name="Kalinowski J."/>
            <person name="Ruckert C."/>
        </authorList>
    </citation>
    <scope>NUCLEOTIDE SEQUENCE</scope>
    <source>
        <strain evidence="6">JCM 19596</strain>
    </source>
</reference>
<name>A0A830FES4_9EURY</name>
<evidence type="ECO:0000259" key="5">
    <source>
        <dbReference type="Pfam" id="PF00890"/>
    </source>
</evidence>
<keyword evidence="2" id="KW-0285">Flavoprotein</keyword>
<proteinExistence type="predicted"/>
<evidence type="ECO:0000256" key="1">
    <source>
        <dbReference type="ARBA" id="ARBA00001974"/>
    </source>
</evidence>
<accession>A0A830FES4</accession>
<dbReference type="SUPFAM" id="SSF56425">
    <property type="entry name" value="Succinate dehydrogenase/fumarate reductase flavoprotein, catalytic domain"/>
    <property type="match status" value="1"/>
</dbReference>
<comment type="cofactor">
    <cofactor evidence="1">
        <name>FAD</name>
        <dbReference type="ChEBI" id="CHEBI:57692"/>
    </cofactor>
</comment>
<keyword evidence="7" id="KW-1185">Reference proteome</keyword>
<dbReference type="Gene3D" id="3.50.50.60">
    <property type="entry name" value="FAD/NAD(P)-binding domain"/>
    <property type="match status" value="1"/>
</dbReference>
<organism evidence="6 7">
    <name type="scientific">Halocalculus aciditolerans</name>
    <dbReference type="NCBI Taxonomy" id="1383812"/>
    <lineage>
        <taxon>Archaea</taxon>
        <taxon>Methanobacteriati</taxon>
        <taxon>Methanobacteriota</taxon>
        <taxon>Stenosarchaea group</taxon>
        <taxon>Halobacteria</taxon>
        <taxon>Halobacteriales</taxon>
        <taxon>Halobacteriaceae</taxon>
        <taxon>Halocalculus</taxon>
    </lineage>
</organism>
<gene>
    <name evidence="6" type="ORF">GCM10009039_26940</name>
</gene>
<dbReference type="AlphaFoldDB" id="A0A830FES4"/>
<dbReference type="InterPro" id="IPR050315">
    <property type="entry name" value="FAD-oxidoreductase_2"/>
</dbReference>
<dbReference type="InterPro" id="IPR003953">
    <property type="entry name" value="FAD-dep_OxRdtase_2_FAD-bd"/>
</dbReference>
<dbReference type="PANTHER" id="PTHR43400">
    <property type="entry name" value="FUMARATE REDUCTASE"/>
    <property type="match status" value="1"/>
</dbReference>
<dbReference type="OrthoDB" id="23539at2157"/>